<reference evidence="1 2" key="1">
    <citation type="submission" date="2016-12" db="EMBL/GenBank/DDBJ databases">
        <title>Candidatus Reconcilibacillus cellulovorans genome.</title>
        <authorList>
            <person name="Kolinko S."/>
            <person name="Wu Y.-W."/>
            <person name="Tachea F."/>
            <person name="Denzel E."/>
            <person name="Hiras J."/>
            <person name="Baecker N."/>
            <person name="Chan L.J."/>
            <person name="Eichorst S.A."/>
            <person name="Frey D."/>
            <person name="Adams P.D."/>
            <person name="Pray T."/>
            <person name="Tanjore D."/>
            <person name="Petzold C.J."/>
            <person name="Gladden J.M."/>
            <person name="Simmons B.A."/>
            <person name="Singer S.W."/>
        </authorList>
    </citation>
    <scope>NUCLEOTIDE SEQUENCE [LARGE SCALE GENOMIC DNA]</scope>
    <source>
        <strain evidence="1">JTherm</strain>
    </source>
</reference>
<evidence type="ECO:0000313" key="1">
    <source>
        <dbReference type="EMBL" id="PDO09210.1"/>
    </source>
</evidence>
<dbReference type="Pfam" id="PF11579">
    <property type="entry name" value="DUF3238"/>
    <property type="match status" value="1"/>
</dbReference>
<proteinExistence type="predicted"/>
<dbReference type="EMBL" id="MOXJ01000059">
    <property type="protein sequence ID" value="PDO09210.1"/>
    <property type="molecule type" value="Genomic_DNA"/>
</dbReference>
<dbReference type="InterPro" id="IPR021631">
    <property type="entry name" value="DUF3238"/>
</dbReference>
<name>A0A2A6DWE7_9BACL</name>
<protein>
    <submittedName>
        <fullName evidence="1">Uncharacterized protein</fullName>
    </submittedName>
</protein>
<gene>
    <name evidence="1" type="ORF">BLM47_13800</name>
</gene>
<organism evidence="1 2">
    <name type="scientific">Candidatus Reconcilbacillus cellulovorans</name>
    <dbReference type="NCBI Taxonomy" id="1906605"/>
    <lineage>
        <taxon>Bacteria</taxon>
        <taxon>Bacillati</taxon>
        <taxon>Bacillota</taxon>
        <taxon>Bacilli</taxon>
        <taxon>Bacillales</taxon>
        <taxon>Paenibacillaceae</taxon>
        <taxon>Candidatus Reconcilbacillus</taxon>
    </lineage>
</organism>
<dbReference type="Proteomes" id="UP000243688">
    <property type="component" value="Unassembled WGS sequence"/>
</dbReference>
<accession>A0A2A6DWE7</accession>
<dbReference type="AlphaFoldDB" id="A0A2A6DWE7"/>
<comment type="caution">
    <text evidence="1">The sequence shown here is derived from an EMBL/GenBank/DDBJ whole genome shotgun (WGS) entry which is preliminary data.</text>
</comment>
<evidence type="ECO:0000313" key="2">
    <source>
        <dbReference type="Proteomes" id="UP000243688"/>
    </source>
</evidence>
<sequence length="134" mass="15095">MIITPYKKVNPTVRKRVYRLSGREEYTTKTASDSGLVYQFISINRSQAKFRLIADVANPPEPIAPAINWDFTFTVNSSGRTSVVGKHDGYPAYEIYRRLNSDSPYAIYFHDPRQTGETPFSLAGSMEHNVNAAS</sequence>